<sequence length="1036" mass="111935">MPSIFEKALRLGEGRILKKLSGLAKQVNELEPSFTELTDEELREETERFRARIAAGETLDKLLPEAFSAVREAARRTLGQRHFDVQLMGGAALHLGNIAEMRTGEGKTLVATLPAYLNALSGDGVHVITVNDYLAKYQSELMGRVFRFLGMTTGCIVSGQTPAERREQYAADITYGTNNEFGFDFLRDNMAWSTDDLVQRGHNYAIIDEVDSILIDEARTPLIISGPASGDTNRWYGEFAKVVRRLEAGTDYEVDEKKRTVGVLEPGIEKIEDYLGIDNLYESLNTPLIGFLNNAIKAKELFRRDKDYVVLKGEVMIVDEHTGRILAGRRYNEGMHQAIEAKEGVKIKAENQTLATITLQNYFRLYGKLSGMTGTADTEAAEFQGTYGLGVVPIPTNRSMQRIDQKDLVYKNEDGKFDAVVADIVERHAEGQPVLVGTTSVEKSELLSTKLKKQGVPHAVLNAKQHAREAHIVAQAGRKGAVTVATNMAGRGTDIMLGGNAEFMAVENLEAQGLSPVETPEEYEAAWPDALAAAQEAVASEHEEVTELGGLYVLGTERHESRRIDNQLRGRSGRQGDPGESRFYLSMQDDLMRLFNSGLAESMMHRAGFPDDVPLESKMVTRGIASAQSQVESRNFEIRKNVLKYDEVLSSQRKVIYSERRRVLDGEDLHEQVQHFLSDVVTAYVDGAAAQAANGDWNLDELWTALKAVYPVSITVDEVMEQAGNLDGLDRELLLREILSDARVAYAEREESLGSDNMRQLERRVTLSVLDRKWREHLYEMDYLKEGIGLRAMAQRDPLMEYQREGYQLFNAMTEAIKEESVAYLFNLEVKVQEAPVDAGSAAAAAASPLGRSLASGAAKARAAGAAGSAPVVGASAGAPAGGADAPAPAAEAAHAEVGGGEEDGAVVDGPAASVEAEAGAADTGAEAEAETGAGAESGADTEAGDGGQETAPVLVAKGLDGPDQAVPLTYSAPDESGTGEAVTSGDAARRARRDLHGVASSAESDGRAFPGTPKNAQCPCGSGKKYKVCHAKNEA</sequence>
<feature type="compositionally biased region" description="Low complexity" evidence="17">
    <location>
        <begin position="907"/>
        <end position="942"/>
    </location>
</feature>
<dbReference type="Proteomes" id="UP001321475">
    <property type="component" value="Chromosome"/>
</dbReference>
<keyword evidence="10 15" id="KW-0067">ATP-binding</keyword>
<feature type="domain" description="Helicase C-terminal" evidence="19">
    <location>
        <begin position="402"/>
        <end position="621"/>
    </location>
</feature>
<feature type="binding site" evidence="15">
    <location>
        <begin position="104"/>
        <end position="108"/>
    </location>
    <ligand>
        <name>ATP</name>
        <dbReference type="ChEBI" id="CHEBI:30616"/>
    </ligand>
</feature>
<organism evidence="21 22">
    <name type="scientific">Paraoerskovia sediminicola</name>
    <dbReference type="NCBI Taxonomy" id="1138587"/>
    <lineage>
        <taxon>Bacteria</taxon>
        <taxon>Bacillati</taxon>
        <taxon>Actinomycetota</taxon>
        <taxon>Actinomycetes</taxon>
        <taxon>Micrococcales</taxon>
        <taxon>Cellulomonadaceae</taxon>
        <taxon>Paraoerskovia</taxon>
    </lineage>
</organism>
<dbReference type="Gene3D" id="3.90.1440.10">
    <property type="entry name" value="SecA, preprotein cross-linking domain"/>
    <property type="match status" value="1"/>
</dbReference>
<evidence type="ECO:0000256" key="7">
    <source>
        <dbReference type="ARBA" id="ARBA00022723"/>
    </source>
</evidence>
<evidence type="ECO:0000313" key="21">
    <source>
        <dbReference type="EMBL" id="BDZ42913.1"/>
    </source>
</evidence>
<evidence type="ECO:0000256" key="16">
    <source>
        <dbReference type="RuleBase" id="RU003874"/>
    </source>
</evidence>
<dbReference type="PRINTS" id="PR00906">
    <property type="entry name" value="SECA"/>
</dbReference>
<feature type="region of interest" description="Disordered" evidence="17">
    <location>
        <begin position="878"/>
        <end position="1025"/>
    </location>
</feature>
<evidence type="ECO:0000259" key="20">
    <source>
        <dbReference type="PROSITE" id="PS51196"/>
    </source>
</evidence>
<feature type="binding site" evidence="15">
    <location>
        <position position="86"/>
    </location>
    <ligand>
        <name>ATP</name>
        <dbReference type="ChEBI" id="CHEBI:30616"/>
    </ligand>
</feature>
<dbReference type="SMART" id="SM00957">
    <property type="entry name" value="SecA_DEAD"/>
    <property type="match status" value="1"/>
</dbReference>
<dbReference type="NCBIfam" id="TIGR00963">
    <property type="entry name" value="secA"/>
    <property type="match status" value="1"/>
</dbReference>
<keyword evidence="11 15" id="KW-0653">Protein transport</keyword>
<feature type="domain" description="Helicase ATP-binding" evidence="18">
    <location>
        <begin position="88"/>
        <end position="246"/>
    </location>
</feature>
<evidence type="ECO:0000259" key="19">
    <source>
        <dbReference type="PROSITE" id="PS51194"/>
    </source>
</evidence>
<dbReference type="PROSITE" id="PS01312">
    <property type="entry name" value="SECA"/>
    <property type="match status" value="1"/>
</dbReference>
<evidence type="ECO:0000256" key="6">
    <source>
        <dbReference type="ARBA" id="ARBA00022490"/>
    </source>
</evidence>
<keyword evidence="5 15" id="KW-1003">Cell membrane</keyword>
<dbReference type="InterPro" id="IPR014001">
    <property type="entry name" value="Helicase_ATP-bd"/>
</dbReference>
<name>A0ABM8G4D5_9CELL</name>
<dbReference type="SUPFAM" id="SSF81886">
    <property type="entry name" value="Helical scaffold and wing domains of SecA"/>
    <property type="match status" value="1"/>
</dbReference>
<keyword evidence="13 15" id="KW-0811">Translocation</keyword>
<proteinExistence type="inferred from homology"/>
<keyword evidence="22" id="KW-1185">Reference proteome</keyword>
<evidence type="ECO:0000256" key="1">
    <source>
        <dbReference type="ARBA" id="ARBA00001947"/>
    </source>
</evidence>
<evidence type="ECO:0000256" key="14">
    <source>
        <dbReference type="ARBA" id="ARBA00023136"/>
    </source>
</evidence>
<keyword evidence="12 15" id="KW-1278">Translocase</keyword>
<dbReference type="SUPFAM" id="SSF103642">
    <property type="entry name" value="Sec-C motif"/>
    <property type="match status" value="1"/>
</dbReference>
<dbReference type="NCBIfam" id="NF009538">
    <property type="entry name" value="PRK12904.1"/>
    <property type="match status" value="1"/>
</dbReference>
<dbReference type="InterPro" id="IPR000185">
    <property type="entry name" value="SecA"/>
</dbReference>
<dbReference type="CDD" id="cd18803">
    <property type="entry name" value="SF2_C_secA"/>
    <property type="match status" value="1"/>
</dbReference>
<comment type="cofactor">
    <cofactor evidence="1">
        <name>Zn(2+)</name>
        <dbReference type="ChEBI" id="CHEBI:29105"/>
    </cofactor>
</comment>
<protein>
    <recommendedName>
        <fullName evidence="15 16">Protein translocase subunit SecA</fullName>
        <ecNumber evidence="15">7.4.2.8</ecNumber>
    </recommendedName>
</protein>
<dbReference type="Pfam" id="PF02810">
    <property type="entry name" value="SEC-C"/>
    <property type="match status" value="1"/>
</dbReference>
<evidence type="ECO:0000256" key="12">
    <source>
        <dbReference type="ARBA" id="ARBA00022967"/>
    </source>
</evidence>
<evidence type="ECO:0000256" key="15">
    <source>
        <dbReference type="HAMAP-Rule" id="MF_01382"/>
    </source>
</evidence>
<dbReference type="InterPro" id="IPR020937">
    <property type="entry name" value="SecA_CS"/>
</dbReference>
<evidence type="ECO:0000256" key="9">
    <source>
        <dbReference type="ARBA" id="ARBA00022833"/>
    </source>
</evidence>
<evidence type="ECO:0000313" key="22">
    <source>
        <dbReference type="Proteomes" id="UP001321475"/>
    </source>
</evidence>
<dbReference type="Pfam" id="PF21090">
    <property type="entry name" value="P-loop_SecA"/>
    <property type="match status" value="1"/>
</dbReference>
<dbReference type="SUPFAM" id="SSF52540">
    <property type="entry name" value="P-loop containing nucleoside triphosphate hydrolases"/>
    <property type="match status" value="2"/>
</dbReference>
<dbReference type="PROSITE" id="PS51194">
    <property type="entry name" value="HELICASE_CTER"/>
    <property type="match status" value="1"/>
</dbReference>
<dbReference type="Gene3D" id="1.10.3060.10">
    <property type="entry name" value="Helical scaffold and wing domains of SecA"/>
    <property type="match status" value="1"/>
</dbReference>
<comment type="similarity">
    <text evidence="3 15 16">Belongs to the SecA family.</text>
</comment>
<evidence type="ECO:0000256" key="2">
    <source>
        <dbReference type="ARBA" id="ARBA00004170"/>
    </source>
</evidence>
<accession>A0ABM8G4D5</accession>
<evidence type="ECO:0000256" key="13">
    <source>
        <dbReference type="ARBA" id="ARBA00023010"/>
    </source>
</evidence>
<dbReference type="PROSITE" id="PS51196">
    <property type="entry name" value="SECA_MOTOR_DEAD"/>
    <property type="match status" value="1"/>
</dbReference>
<dbReference type="InterPro" id="IPR004027">
    <property type="entry name" value="SEC_C_motif"/>
</dbReference>
<comment type="subunit">
    <text evidence="15">Monomer and homodimer. Part of the essential Sec protein translocation apparatus which comprises SecA, SecYEG and auxiliary proteins SecDF. Other proteins may also be involved.</text>
</comment>
<dbReference type="InterPro" id="IPR011115">
    <property type="entry name" value="SecA_DEAD"/>
</dbReference>
<evidence type="ECO:0000256" key="8">
    <source>
        <dbReference type="ARBA" id="ARBA00022741"/>
    </source>
</evidence>
<comment type="catalytic activity">
    <reaction evidence="15">
        <text>ATP + H2O + cellular proteinSide 1 = ADP + phosphate + cellular proteinSide 2.</text>
        <dbReference type="EC" id="7.4.2.8"/>
    </reaction>
</comment>
<comment type="function">
    <text evidence="15">Part of the Sec protein translocase complex. Interacts with the SecYEG preprotein conducting channel. Has a central role in coupling the hydrolysis of ATP to the transfer of proteins into and across the cell membrane, serving as an ATP-driven molecular motor driving the stepwise translocation of polypeptide chains across the membrane.</text>
</comment>
<dbReference type="Pfam" id="PF07517">
    <property type="entry name" value="SecA_DEAD"/>
    <property type="match status" value="1"/>
</dbReference>
<dbReference type="Gene3D" id="3.40.50.300">
    <property type="entry name" value="P-loop containing nucleotide triphosphate hydrolases"/>
    <property type="match status" value="2"/>
</dbReference>
<evidence type="ECO:0000256" key="17">
    <source>
        <dbReference type="SAM" id="MobiDB-lite"/>
    </source>
</evidence>
<dbReference type="Pfam" id="PF01043">
    <property type="entry name" value="SecA_PP_bind"/>
    <property type="match status" value="1"/>
</dbReference>
<keyword evidence="9" id="KW-0862">Zinc</keyword>
<feature type="compositionally biased region" description="Low complexity" evidence="17">
    <location>
        <begin position="878"/>
        <end position="897"/>
    </location>
</feature>
<evidence type="ECO:0000259" key="18">
    <source>
        <dbReference type="PROSITE" id="PS51192"/>
    </source>
</evidence>
<dbReference type="CDD" id="cd17928">
    <property type="entry name" value="DEXDc_SecA"/>
    <property type="match status" value="1"/>
</dbReference>
<evidence type="ECO:0000256" key="5">
    <source>
        <dbReference type="ARBA" id="ARBA00022475"/>
    </source>
</evidence>
<dbReference type="InterPro" id="IPR036266">
    <property type="entry name" value="SecA_Wing/Scaffold_sf"/>
</dbReference>
<evidence type="ECO:0000256" key="10">
    <source>
        <dbReference type="ARBA" id="ARBA00022840"/>
    </source>
</evidence>
<keyword evidence="7" id="KW-0479">Metal-binding</keyword>
<evidence type="ECO:0000256" key="3">
    <source>
        <dbReference type="ARBA" id="ARBA00007650"/>
    </source>
</evidence>
<dbReference type="InterPro" id="IPR014018">
    <property type="entry name" value="SecA_motor_DEAD"/>
</dbReference>
<evidence type="ECO:0000256" key="4">
    <source>
        <dbReference type="ARBA" id="ARBA00022448"/>
    </source>
</evidence>
<dbReference type="InterPro" id="IPR001650">
    <property type="entry name" value="Helicase_C-like"/>
</dbReference>
<feature type="domain" description="SecA family profile" evidence="20">
    <location>
        <begin position="2"/>
        <end position="616"/>
    </location>
</feature>
<dbReference type="InterPro" id="IPR011116">
    <property type="entry name" value="SecA_Wing/Scaffold"/>
</dbReference>
<keyword evidence="4 15" id="KW-0813">Transport</keyword>
<dbReference type="PANTHER" id="PTHR30612:SF0">
    <property type="entry name" value="CHLOROPLAST PROTEIN-TRANSPORTING ATPASE"/>
    <property type="match status" value="1"/>
</dbReference>
<dbReference type="EC" id="7.4.2.8" evidence="15"/>
<dbReference type="SUPFAM" id="SSF81767">
    <property type="entry name" value="Pre-protein crosslinking domain of SecA"/>
    <property type="match status" value="1"/>
</dbReference>
<dbReference type="PROSITE" id="PS51192">
    <property type="entry name" value="HELICASE_ATP_BIND_1"/>
    <property type="match status" value="1"/>
</dbReference>
<evidence type="ECO:0000256" key="11">
    <source>
        <dbReference type="ARBA" id="ARBA00022927"/>
    </source>
</evidence>
<dbReference type="HAMAP" id="MF_01382">
    <property type="entry name" value="SecA"/>
    <property type="match status" value="1"/>
</dbReference>
<dbReference type="Gene3D" id="3.10.450.50">
    <property type="match status" value="1"/>
</dbReference>
<keyword evidence="14 15" id="KW-0472">Membrane</keyword>
<keyword evidence="8 15" id="KW-0547">Nucleotide-binding</keyword>
<gene>
    <name evidence="15 21" type="primary">secA</name>
    <name evidence="21" type="ORF">GCM10025865_22120</name>
</gene>
<dbReference type="InterPro" id="IPR027417">
    <property type="entry name" value="P-loop_NTPase"/>
</dbReference>
<comment type="subcellular location">
    <subcellularLocation>
        <location evidence="15">Cell membrane</location>
        <topology evidence="15">Peripheral membrane protein</topology>
        <orientation evidence="15">Cytoplasmic side</orientation>
    </subcellularLocation>
    <subcellularLocation>
        <location evidence="15">Cytoplasm</location>
    </subcellularLocation>
    <subcellularLocation>
        <location evidence="2">Membrane</location>
        <topology evidence="2">Peripheral membrane protein</topology>
    </subcellularLocation>
    <text evidence="15">Distribution is 50-50.</text>
</comment>
<keyword evidence="6 15" id="KW-0963">Cytoplasm</keyword>
<dbReference type="InterPro" id="IPR036670">
    <property type="entry name" value="SecA_X-link_sf"/>
</dbReference>
<feature type="binding site" evidence="15">
    <location>
        <position position="494"/>
    </location>
    <ligand>
        <name>ATP</name>
        <dbReference type="ChEBI" id="CHEBI:30616"/>
    </ligand>
</feature>
<dbReference type="SMART" id="SM00958">
    <property type="entry name" value="SecA_PP_bind"/>
    <property type="match status" value="1"/>
</dbReference>
<dbReference type="InterPro" id="IPR044722">
    <property type="entry name" value="SecA_SF2_C"/>
</dbReference>
<dbReference type="PANTHER" id="PTHR30612">
    <property type="entry name" value="SECA INNER MEMBRANE COMPONENT OF SEC PROTEIN SECRETION SYSTEM"/>
    <property type="match status" value="1"/>
</dbReference>
<reference evidence="22" key="1">
    <citation type="journal article" date="2019" name="Int. J. Syst. Evol. Microbiol.">
        <title>The Global Catalogue of Microorganisms (GCM) 10K type strain sequencing project: providing services to taxonomists for standard genome sequencing and annotation.</title>
        <authorList>
            <consortium name="The Broad Institute Genomics Platform"/>
            <consortium name="The Broad Institute Genome Sequencing Center for Infectious Disease"/>
            <person name="Wu L."/>
            <person name="Ma J."/>
        </authorList>
    </citation>
    <scope>NUCLEOTIDE SEQUENCE [LARGE SCALE GENOMIC DNA]</scope>
    <source>
        <strain evidence="22">NBRC 108565</strain>
    </source>
</reference>
<dbReference type="Pfam" id="PF07516">
    <property type="entry name" value="SecA_SW"/>
    <property type="match status" value="1"/>
</dbReference>
<dbReference type="EMBL" id="AP027729">
    <property type="protein sequence ID" value="BDZ42913.1"/>
    <property type="molecule type" value="Genomic_DNA"/>
</dbReference>
<dbReference type="InterPro" id="IPR011130">
    <property type="entry name" value="SecA_preprotein_X-link_dom"/>
</dbReference>